<feature type="compositionally biased region" description="Polar residues" evidence="6">
    <location>
        <begin position="152"/>
        <end position="164"/>
    </location>
</feature>
<dbReference type="InterPro" id="IPR048892">
    <property type="entry name" value="Nrd1_Seb1_dom2"/>
</dbReference>
<evidence type="ECO:0000313" key="9">
    <source>
        <dbReference type="EMBL" id="PHH53690.1"/>
    </source>
</evidence>
<dbReference type="PROSITE" id="PS51391">
    <property type="entry name" value="CID"/>
    <property type="match status" value="1"/>
</dbReference>
<feature type="compositionally biased region" description="Low complexity" evidence="6">
    <location>
        <begin position="227"/>
        <end position="240"/>
    </location>
</feature>
<evidence type="ECO:0000256" key="1">
    <source>
        <dbReference type="ARBA" id="ARBA00004123"/>
    </source>
</evidence>
<dbReference type="GO" id="GO:0006369">
    <property type="term" value="P:termination of RNA polymerase II transcription"/>
    <property type="evidence" value="ECO:0007669"/>
    <property type="project" value="UniProtKB-ARBA"/>
</dbReference>
<feature type="region of interest" description="Disordered" evidence="6">
    <location>
        <begin position="356"/>
        <end position="442"/>
    </location>
</feature>
<dbReference type="InterPro" id="IPR012677">
    <property type="entry name" value="Nucleotide-bd_a/b_plait_sf"/>
</dbReference>
<dbReference type="Proteomes" id="UP000222788">
    <property type="component" value="Unassembled WGS sequence"/>
</dbReference>
<evidence type="ECO:0000313" key="10">
    <source>
        <dbReference type="Proteomes" id="UP000222788"/>
    </source>
</evidence>
<feature type="compositionally biased region" description="Basic and acidic residues" evidence="6">
    <location>
        <begin position="421"/>
        <end position="435"/>
    </location>
</feature>
<evidence type="ECO:0000256" key="2">
    <source>
        <dbReference type="ARBA" id="ARBA00022553"/>
    </source>
</evidence>
<dbReference type="GO" id="GO:0031126">
    <property type="term" value="P:sno(s)RNA 3'-end processing"/>
    <property type="evidence" value="ECO:0007669"/>
    <property type="project" value="UniProtKB-ARBA"/>
</dbReference>
<dbReference type="GO" id="GO:0003723">
    <property type="term" value="F:RNA binding"/>
    <property type="evidence" value="ECO:0007669"/>
    <property type="project" value="UniProtKB-UniRule"/>
</dbReference>
<feature type="region of interest" description="Disordered" evidence="6">
    <location>
        <begin position="152"/>
        <end position="209"/>
    </location>
</feature>
<evidence type="ECO:0000259" key="8">
    <source>
        <dbReference type="PROSITE" id="PS51391"/>
    </source>
</evidence>
<feature type="compositionally biased region" description="Gly residues" evidence="6">
    <location>
        <begin position="407"/>
        <end position="419"/>
    </location>
</feature>
<dbReference type="PANTHER" id="PTHR23140:SF4">
    <property type="entry name" value="PROTEIN CBR-NRD-1"/>
    <property type="match status" value="1"/>
</dbReference>
<feature type="compositionally biased region" description="Pro residues" evidence="6">
    <location>
        <begin position="241"/>
        <end position="250"/>
    </location>
</feature>
<feature type="region of interest" description="Disordered" evidence="6">
    <location>
        <begin position="600"/>
        <end position="703"/>
    </location>
</feature>
<dbReference type="SUPFAM" id="SSF48464">
    <property type="entry name" value="ENTH/VHS domain"/>
    <property type="match status" value="1"/>
</dbReference>
<proteinExistence type="predicted"/>
<dbReference type="InterPro" id="IPR051485">
    <property type="entry name" value="SR-CTD_assoc_factor"/>
</dbReference>
<dbReference type="SMART" id="SM00360">
    <property type="entry name" value="RRM"/>
    <property type="match status" value="1"/>
</dbReference>
<reference evidence="9 10" key="2">
    <citation type="journal article" date="2013" name="IMA Fungus">
        <title>IMA Genome-F 1: Ceratocystis fimbriata: Draft nuclear genome sequence for the plant pathogen, Ceratocystis fimbriata.</title>
        <authorList>
            <person name="Wilken P.M."/>
            <person name="Steenkamp E.T."/>
            <person name="Wingfield M.J."/>
            <person name="de Beer Z.W."/>
            <person name="Wingfield B.D."/>
        </authorList>
    </citation>
    <scope>NUCLEOTIDE SEQUENCE [LARGE SCALE GENOMIC DNA]</scope>
    <source>
        <strain evidence="9 10">CBS 114723</strain>
    </source>
</reference>
<dbReference type="FunFam" id="3.30.70.330:FF:000397">
    <property type="entry name" value="RNA binding protein Nrd1"/>
    <property type="match status" value="1"/>
</dbReference>
<keyword evidence="4" id="KW-0539">Nucleus</keyword>
<evidence type="ECO:0000256" key="5">
    <source>
        <dbReference type="PROSITE-ProRule" id="PRU00176"/>
    </source>
</evidence>
<dbReference type="Pfam" id="PF21380">
    <property type="entry name" value="Nrd1-Seb1_dom2"/>
    <property type="match status" value="1"/>
</dbReference>
<keyword evidence="3 5" id="KW-0694">RNA-binding</keyword>
<evidence type="ECO:0000256" key="4">
    <source>
        <dbReference type="ARBA" id="ARBA00023242"/>
    </source>
</evidence>
<dbReference type="GO" id="GO:0032991">
    <property type="term" value="C:protein-containing complex"/>
    <property type="evidence" value="ECO:0007669"/>
    <property type="project" value="UniProtKB-ARBA"/>
</dbReference>
<evidence type="ECO:0000256" key="3">
    <source>
        <dbReference type="ARBA" id="ARBA00022884"/>
    </source>
</evidence>
<accession>A0A2C5X7Q2</accession>
<dbReference type="Gene3D" id="3.30.70.330">
    <property type="match status" value="1"/>
</dbReference>
<dbReference type="InterPro" id="IPR008942">
    <property type="entry name" value="ENTH_VHS"/>
</dbReference>
<feature type="domain" description="RRM" evidence="7">
    <location>
        <begin position="466"/>
        <end position="536"/>
    </location>
</feature>
<dbReference type="SUPFAM" id="SSF54928">
    <property type="entry name" value="RNA-binding domain, RBD"/>
    <property type="match status" value="1"/>
</dbReference>
<evidence type="ECO:0000259" key="7">
    <source>
        <dbReference type="PROSITE" id="PS50102"/>
    </source>
</evidence>
<dbReference type="Gene3D" id="1.25.40.90">
    <property type="match status" value="1"/>
</dbReference>
<dbReference type="InterPro" id="IPR006569">
    <property type="entry name" value="CID_dom"/>
</dbReference>
<dbReference type="PROSITE" id="PS50102">
    <property type="entry name" value="RRM"/>
    <property type="match status" value="1"/>
</dbReference>
<dbReference type="Pfam" id="PF00076">
    <property type="entry name" value="RRM_1"/>
    <property type="match status" value="1"/>
</dbReference>
<keyword evidence="10" id="KW-1185">Reference proteome</keyword>
<dbReference type="SMART" id="SM00582">
    <property type="entry name" value="RPR"/>
    <property type="match status" value="1"/>
</dbReference>
<feature type="compositionally biased region" description="Basic and acidic residues" evidence="6">
    <location>
        <begin position="676"/>
        <end position="688"/>
    </location>
</feature>
<gene>
    <name evidence="9" type="primary">seb1</name>
    <name evidence="9" type="ORF">CFIMG_005264RAa</name>
</gene>
<dbReference type="Pfam" id="PF04818">
    <property type="entry name" value="CID"/>
    <property type="match status" value="1"/>
</dbReference>
<name>A0A2C5X7Q2_9PEZI</name>
<keyword evidence="2" id="KW-0597">Phosphoprotein</keyword>
<comment type="subcellular location">
    <subcellularLocation>
        <location evidence="1">Nucleus</location>
    </subcellularLocation>
</comment>
<feature type="domain" description="CID" evidence="8">
    <location>
        <begin position="1"/>
        <end position="155"/>
    </location>
</feature>
<feature type="compositionally biased region" description="Low complexity" evidence="6">
    <location>
        <begin position="621"/>
        <end position="641"/>
    </location>
</feature>
<dbReference type="OrthoDB" id="79367at2759"/>
<evidence type="ECO:0000256" key="6">
    <source>
        <dbReference type="SAM" id="MobiDB-lite"/>
    </source>
</evidence>
<dbReference type="GO" id="GO:0010629">
    <property type="term" value="P:negative regulation of gene expression"/>
    <property type="evidence" value="ECO:0007669"/>
    <property type="project" value="UniProtKB-ARBA"/>
</dbReference>
<feature type="compositionally biased region" description="Low complexity" evidence="6">
    <location>
        <begin position="393"/>
        <end position="406"/>
    </location>
</feature>
<dbReference type="InterPro" id="IPR000504">
    <property type="entry name" value="RRM_dom"/>
</dbReference>
<feature type="region of interest" description="Disordered" evidence="6">
    <location>
        <begin position="227"/>
        <end position="253"/>
    </location>
</feature>
<organism evidence="9 10">
    <name type="scientific">Ceratocystis fimbriata CBS 114723</name>
    <dbReference type="NCBI Taxonomy" id="1035309"/>
    <lineage>
        <taxon>Eukaryota</taxon>
        <taxon>Fungi</taxon>
        <taxon>Dikarya</taxon>
        <taxon>Ascomycota</taxon>
        <taxon>Pezizomycotina</taxon>
        <taxon>Sordariomycetes</taxon>
        <taxon>Hypocreomycetidae</taxon>
        <taxon>Microascales</taxon>
        <taxon>Ceratocystidaceae</taxon>
        <taxon>Ceratocystis</taxon>
    </lineage>
</organism>
<dbReference type="STRING" id="1035309.A0A2C5X7Q2"/>
<dbReference type="AlphaFoldDB" id="A0A2C5X7Q2"/>
<dbReference type="GO" id="GO:0031124">
    <property type="term" value="P:mRNA 3'-end processing"/>
    <property type="evidence" value="ECO:0007669"/>
    <property type="project" value="UniProtKB-ARBA"/>
</dbReference>
<dbReference type="GO" id="GO:0005634">
    <property type="term" value="C:nucleus"/>
    <property type="evidence" value="ECO:0007669"/>
    <property type="project" value="UniProtKB-SubCell"/>
</dbReference>
<dbReference type="CDD" id="cd16984">
    <property type="entry name" value="CID_Nrd1_like"/>
    <property type="match status" value="1"/>
</dbReference>
<feature type="compositionally biased region" description="Low complexity" evidence="6">
    <location>
        <begin position="356"/>
        <end position="365"/>
    </location>
</feature>
<protein>
    <submittedName>
        <fullName evidence="9">Rpb7-binding protein seb1</fullName>
    </submittedName>
</protein>
<dbReference type="EMBL" id="APWK03000039">
    <property type="protein sequence ID" value="PHH53690.1"/>
    <property type="molecule type" value="Genomic_DNA"/>
</dbReference>
<dbReference type="PANTHER" id="PTHR23140">
    <property type="entry name" value="RNA PROCESSING PROTEIN LD23810P"/>
    <property type="match status" value="1"/>
</dbReference>
<sequence>MSSVATELEKHFGVLINSKPPGSQRGQVEAITTLSENNIESESVVVSALVRYLKRAPITNKLGAVYIFDSVLRKWIEKAKAQGQPDVSSADEHGTFAAGVARIRDVIEPLVLDVVRVCPPDQREKIKRLVTIWDRSGALPSHMISTFLTTLQQPSEPDRSTTPQGSPPPGIVNGIPSRSTSRAPSALGTPPVSAPAVTQVPSPAPAAEPAFDSASSILSRLAAIAHSSNKSTPTPSNNSTAPPPAQPAVPAPAQTHVPVAAPVQPQAQVQTPAYNDYYAGSYSAVNPMQNPITASPASAPPATAAALPPAQAAALATLMSSIPALQGGFPNAAAGGALNPAIAAILQTLALGNAQPTAQPQQNNNKFGFGAYGAAKPGIQPPTGPQADREYGRSPPGQRGRSRSPSGGSGWQRNGGAGNGYDDHKSGRSEYRERSPAGNRASEPIRPRWIEYDKTLPENHIRVLSRTLFIGGVNYSDSELHNIFAAFGEVQSCIVNKDKRHAFVKMLYRDMAARAMEKMKSPEYQHYGLRTRWGVGFGPRDCSDYNTGISVIPINALTEADVKWMHTAKFGGCGDIEITSGMCVEEPDIEIGAGVSSKAISRRIQTDRGGSYGPRSTRGDAAPQQATPAASQLQAPTQPQSHNHHGPSNSFRGGHGGHEGTGHHGPPARGGRGRGGFRDRGRPRRDFDTPQQFGQGFDYGANY</sequence>
<comment type="caution">
    <text evidence="9">The sequence shown here is derived from an EMBL/GenBank/DDBJ whole genome shotgun (WGS) entry which is preliminary data.</text>
</comment>
<dbReference type="InterPro" id="IPR035979">
    <property type="entry name" value="RBD_domain_sf"/>
</dbReference>
<reference evidence="9 10" key="1">
    <citation type="journal article" date="2013" name="Fungal Biol.">
        <title>Analysis of microsatellite markers in the genome of the plant pathogen Ceratocystis fimbriata.</title>
        <authorList>
            <person name="Simpson M.C."/>
            <person name="Wilken P.M."/>
            <person name="Coetzee M.P."/>
            <person name="Wingfield M.J."/>
            <person name="Wingfield B.D."/>
        </authorList>
    </citation>
    <scope>NUCLEOTIDE SEQUENCE [LARGE SCALE GENOMIC DNA]</scope>
    <source>
        <strain evidence="9 10">CBS 114723</strain>
    </source>
</reference>